<dbReference type="Pfam" id="PF04266">
    <property type="entry name" value="ASCH"/>
    <property type="match status" value="1"/>
</dbReference>
<comment type="caution">
    <text evidence="2">The sequence shown here is derived from an EMBL/GenBank/DDBJ whole genome shotgun (WGS) entry which is preliminary data.</text>
</comment>
<evidence type="ECO:0000313" key="2">
    <source>
        <dbReference type="EMBL" id="MFC4728399.1"/>
    </source>
</evidence>
<dbReference type="Proteomes" id="UP001595892">
    <property type="component" value="Unassembled WGS sequence"/>
</dbReference>
<dbReference type="CDD" id="cd06553">
    <property type="entry name" value="ASCH_Ef3133_like"/>
    <property type="match status" value="1"/>
</dbReference>
<dbReference type="PIRSF" id="PIRSF021320">
    <property type="entry name" value="DUF984"/>
    <property type="match status" value="1"/>
</dbReference>
<dbReference type="SMART" id="SM01022">
    <property type="entry name" value="ASCH"/>
    <property type="match status" value="1"/>
</dbReference>
<organism evidence="2 3">
    <name type="scientific">Coralloluteibacterium thermophilum</name>
    <dbReference type="NCBI Taxonomy" id="2707049"/>
    <lineage>
        <taxon>Bacteria</taxon>
        <taxon>Pseudomonadati</taxon>
        <taxon>Pseudomonadota</taxon>
        <taxon>Gammaproteobacteria</taxon>
        <taxon>Lysobacterales</taxon>
        <taxon>Lysobacteraceae</taxon>
        <taxon>Coralloluteibacterium</taxon>
    </lineage>
</organism>
<feature type="domain" description="ASCH" evidence="1">
    <location>
        <begin position="23"/>
        <end position="146"/>
    </location>
</feature>
<dbReference type="InterPro" id="IPR007374">
    <property type="entry name" value="ASCH_domain"/>
</dbReference>
<dbReference type="InterPro" id="IPR015947">
    <property type="entry name" value="PUA-like_sf"/>
</dbReference>
<gene>
    <name evidence="2" type="ORF">ACFO3Q_09465</name>
</gene>
<dbReference type="PANTHER" id="PTHR39203">
    <property type="entry name" value="CYTOPLASMIC PROTEIN-RELATED"/>
    <property type="match status" value="1"/>
</dbReference>
<sequence length="150" mass="16493">MWADYAAGHPEPAALAAAPPPAWHFCDNEADADTCARLVLAGVKRATSPSLWSFESSGGALPVPGDLNIVTDWGGRAVCVIRTVGVRILRFDEITDAHAEAEGEGDGSLRWWREAHWNYYRREREGTGQEPRPDMPVVFQEFECVFPAAP</sequence>
<dbReference type="InterPro" id="IPR009326">
    <property type="entry name" value="DUF984"/>
</dbReference>
<evidence type="ECO:0000313" key="3">
    <source>
        <dbReference type="Proteomes" id="UP001595892"/>
    </source>
</evidence>
<dbReference type="PANTHER" id="PTHR39203:SF1">
    <property type="entry name" value="CYTOPLASMIC PROTEIN"/>
    <property type="match status" value="1"/>
</dbReference>
<keyword evidence="3" id="KW-1185">Reference proteome</keyword>
<dbReference type="SUPFAM" id="SSF88697">
    <property type="entry name" value="PUA domain-like"/>
    <property type="match status" value="1"/>
</dbReference>
<evidence type="ECO:0000259" key="1">
    <source>
        <dbReference type="SMART" id="SM01022"/>
    </source>
</evidence>
<proteinExistence type="predicted"/>
<dbReference type="RefSeq" id="WP_377004430.1">
    <property type="nucleotide sequence ID" value="NZ_JBHSGG010000026.1"/>
</dbReference>
<accession>A0ABV9NLD4</accession>
<name>A0ABV9NLD4_9GAMM</name>
<reference evidence="3" key="1">
    <citation type="journal article" date="2019" name="Int. J. Syst. Evol. Microbiol.">
        <title>The Global Catalogue of Microorganisms (GCM) 10K type strain sequencing project: providing services to taxonomists for standard genome sequencing and annotation.</title>
        <authorList>
            <consortium name="The Broad Institute Genomics Platform"/>
            <consortium name="The Broad Institute Genome Sequencing Center for Infectious Disease"/>
            <person name="Wu L."/>
            <person name="Ma J."/>
        </authorList>
    </citation>
    <scope>NUCLEOTIDE SEQUENCE [LARGE SCALE GENOMIC DNA]</scope>
    <source>
        <strain evidence="3">CGMCC 1.13574</strain>
    </source>
</reference>
<dbReference type="EMBL" id="JBHSGG010000026">
    <property type="protein sequence ID" value="MFC4728399.1"/>
    <property type="molecule type" value="Genomic_DNA"/>
</dbReference>
<protein>
    <submittedName>
        <fullName evidence="2">ASCH domain-containing protein</fullName>
    </submittedName>
</protein>
<dbReference type="Gene3D" id="3.10.400.10">
    <property type="entry name" value="Sulfate adenylyltransferase"/>
    <property type="match status" value="1"/>
</dbReference>